<sequence length="203" mass="22656">MTLLAVKNSPYKEVITNNHLHMLNNKPTRSSQHRAKGKQITAGLCIIGTLVGSGIQYDNYITEIGTNIKKVVIMKSTPTKADQTLTLEVANKRNPSQAALYFEDSVLISPKMEYTGESNSTAYSTEEDIPMRQTKSRVVKASIHKSGYVRHVFDVDVINDDYVDVDAELISPPSKIKKVAVKKVFNGYKPHVFKLDVEEEVSI</sequence>
<name>A0ABW9U0W3_9BACL</name>
<comment type="caution">
    <text evidence="1">The sequence shown here is derived from an EMBL/GenBank/DDBJ whole genome shotgun (WGS) entry which is preliminary data.</text>
</comment>
<dbReference type="RefSeq" id="WP_157317854.1">
    <property type="nucleotide sequence ID" value="NZ_WSEM01000004.1"/>
</dbReference>
<dbReference type="EMBL" id="WSEM01000004">
    <property type="protein sequence ID" value="MVQ33739.1"/>
    <property type="molecule type" value="Genomic_DNA"/>
</dbReference>
<evidence type="ECO:0000313" key="1">
    <source>
        <dbReference type="EMBL" id="MVQ33739.1"/>
    </source>
</evidence>
<evidence type="ECO:0000313" key="2">
    <source>
        <dbReference type="Proteomes" id="UP000467637"/>
    </source>
</evidence>
<gene>
    <name evidence="1" type="ORF">GON05_03645</name>
</gene>
<keyword evidence="2" id="KW-1185">Reference proteome</keyword>
<accession>A0ABW9U0W3</accession>
<organism evidence="1 2">
    <name type="scientific">Paenibacillus anseongense</name>
    <dbReference type="NCBI Taxonomy" id="2682845"/>
    <lineage>
        <taxon>Bacteria</taxon>
        <taxon>Bacillati</taxon>
        <taxon>Bacillota</taxon>
        <taxon>Bacilli</taxon>
        <taxon>Bacillales</taxon>
        <taxon>Paenibacillaceae</taxon>
        <taxon>Paenibacillus</taxon>
    </lineage>
</organism>
<proteinExistence type="predicted"/>
<dbReference type="Proteomes" id="UP000467637">
    <property type="component" value="Unassembled WGS sequence"/>
</dbReference>
<protein>
    <recommendedName>
        <fullName evidence="3">G5 domain-containing protein</fullName>
    </recommendedName>
</protein>
<reference evidence="1 2" key="1">
    <citation type="submission" date="2019-12" db="EMBL/GenBank/DDBJ databases">
        <authorList>
            <person name="Huq M.A."/>
        </authorList>
    </citation>
    <scope>NUCLEOTIDE SEQUENCE [LARGE SCALE GENOMIC DNA]</scope>
    <source>
        <strain evidence="1 2">MAH-34</strain>
    </source>
</reference>
<evidence type="ECO:0008006" key="3">
    <source>
        <dbReference type="Google" id="ProtNLM"/>
    </source>
</evidence>